<comment type="cofactor">
    <cofactor evidence="1 6">
        <name>FAD</name>
        <dbReference type="ChEBI" id="CHEBI:57692"/>
    </cofactor>
</comment>
<evidence type="ECO:0000313" key="8">
    <source>
        <dbReference type="EMBL" id="TCS86211.1"/>
    </source>
</evidence>
<dbReference type="SUPFAM" id="SSF54373">
    <property type="entry name" value="FAD-linked reductases, C-terminal domain"/>
    <property type="match status" value="1"/>
</dbReference>
<evidence type="ECO:0000256" key="5">
    <source>
        <dbReference type="ARBA" id="ARBA00023133"/>
    </source>
</evidence>
<dbReference type="InterPro" id="IPR036188">
    <property type="entry name" value="FAD/NAD-bd_sf"/>
</dbReference>
<dbReference type="Proteomes" id="UP000295807">
    <property type="component" value="Unassembled WGS sequence"/>
</dbReference>
<comment type="subcellular location">
    <subcellularLocation>
        <location evidence="6">Cytoplasm</location>
    </subcellularLocation>
</comment>
<proteinExistence type="inferred from homology"/>
<keyword evidence="9" id="KW-1185">Reference proteome</keyword>
<dbReference type="EMBL" id="SMAD01000008">
    <property type="protein sequence ID" value="TCS86211.1"/>
    <property type="molecule type" value="Genomic_DNA"/>
</dbReference>
<keyword evidence="4 6" id="KW-0560">Oxidoreductase</keyword>
<dbReference type="Gene3D" id="3.50.50.60">
    <property type="entry name" value="FAD/NAD(P)-binding domain"/>
    <property type="match status" value="1"/>
</dbReference>
<dbReference type="InterPro" id="IPR050464">
    <property type="entry name" value="Zeta_carotene_desat/Oxidored"/>
</dbReference>
<evidence type="ECO:0000313" key="9">
    <source>
        <dbReference type="Proteomes" id="UP000295807"/>
    </source>
</evidence>
<comment type="function">
    <text evidence="6">Involved in coproporphyrin-dependent heme b biosynthesis. Catalyzes the oxidation of coproporphyrinogen III to coproporphyrin III.</text>
</comment>
<dbReference type="PANTHER" id="PTHR42923">
    <property type="entry name" value="PROTOPORPHYRINOGEN OXIDASE"/>
    <property type="match status" value="1"/>
</dbReference>
<comment type="caution">
    <text evidence="8">The sequence shown here is derived from an EMBL/GenBank/DDBJ whole genome shotgun (WGS) entry which is preliminary data.</text>
</comment>
<evidence type="ECO:0000256" key="2">
    <source>
        <dbReference type="ARBA" id="ARBA00022630"/>
    </source>
</evidence>
<evidence type="ECO:0000256" key="3">
    <source>
        <dbReference type="ARBA" id="ARBA00022827"/>
    </source>
</evidence>
<comment type="catalytic activity">
    <reaction evidence="6">
        <text>coproporphyrinogen III + 3 O2 = coproporphyrin III + 3 H2O2</text>
        <dbReference type="Rhea" id="RHEA:43436"/>
        <dbReference type="ChEBI" id="CHEBI:15379"/>
        <dbReference type="ChEBI" id="CHEBI:16240"/>
        <dbReference type="ChEBI" id="CHEBI:57309"/>
        <dbReference type="ChEBI" id="CHEBI:131725"/>
        <dbReference type="EC" id="1.3.3.15"/>
    </reaction>
</comment>
<evidence type="ECO:0000256" key="6">
    <source>
        <dbReference type="RuleBase" id="RU364052"/>
    </source>
</evidence>
<reference evidence="8 9" key="1">
    <citation type="submission" date="2019-03" db="EMBL/GenBank/DDBJ databases">
        <title>Genomic Encyclopedia of Type Strains, Phase IV (KMG-IV): sequencing the most valuable type-strain genomes for metagenomic binning, comparative biology and taxonomic classification.</title>
        <authorList>
            <person name="Goeker M."/>
        </authorList>
    </citation>
    <scope>NUCLEOTIDE SEQUENCE [LARGE SCALE GENOMIC DNA]</scope>
    <source>
        <strain evidence="8 9">DSM 21100</strain>
    </source>
</reference>
<feature type="domain" description="Amine oxidase" evidence="7">
    <location>
        <begin position="11"/>
        <end position="438"/>
    </location>
</feature>
<name>A0A4R3KQE4_9SPHI</name>
<comment type="pathway">
    <text evidence="6">Porphyrin-containing compound metabolism; protoheme biosynthesis.</text>
</comment>
<gene>
    <name evidence="8" type="ORF">EDD80_1082</name>
</gene>
<dbReference type="SUPFAM" id="SSF51905">
    <property type="entry name" value="FAD/NAD(P)-binding domain"/>
    <property type="match status" value="1"/>
</dbReference>
<evidence type="ECO:0000259" key="7">
    <source>
        <dbReference type="Pfam" id="PF01593"/>
    </source>
</evidence>
<protein>
    <recommendedName>
        <fullName evidence="6">Coproporphyrinogen III oxidase</fullName>
        <ecNumber evidence="6">1.3.3.15</ecNumber>
    </recommendedName>
</protein>
<dbReference type="InterPro" id="IPR002937">
    <property type="entry name" value="Amino_oxidase"/>
</dbReference>
<keyword evidence="2 6" id="KW-0285">Flavoprotein</keyword>
<dbReference type="UniPathway" id="UPA00252"/>
<dbReference type="Pfam" id="PF01593">
    <property type="entry name" value="Amino_oxidase"/>
    <property type="match status" value="1"/>
</dbReference>
<dbReference type="GO" id="GO:0004729">
    <property type="term" value="F:oxygen-dependent protoporphyrinogen oxidase activity"/>
    <property type="evidence" value="ECO:0007669"/>
    <property type="project" value="UniProtKB-UniRule"/>
</dbReference>
<dbReference type="InterPro" id="IPR004572">
    <property type="entry name" value="Protoporphyrinogen_oxidase"/>
</dbReference>
<dbReference type="GO" id="GO:0006783">
    <property type="term" value="P:heme biosynthetic process"/>
    <property type="evidence" value="ECO:0007669"/>
    <property type="project" value="UniProtKB-UniRule"/>
</dbReference>
<evidence type="ECO:0000256" key="1">
    <source>
        <dbReference type="ARBA" id="ARBA00001974"/>
    </source>
</evidence>
<evidence type="ECO:0000256" key="4">
    <source>
        <dbReference type="ARBA" id="ARBA00023002"/>
    </source>
</evidence>
<keyword evidence="3 6" id="KW-0274">FAD</keyword>
<comment type="similarity">
    <text evidence="6">Belongs to the protoporphyrinogen/coproporphyrinogen oxidase family. Coproporphyrinogen III oxidase subfamily.</text>
</comment>
<dbReference type="GO" id="GO:0005737">
    <property type="term" value="C:cytoplasm"/>
    <property type="evidence" value="ECO:0007669"/>
    <property type="project" value="UniProtKB-SubCell"/>
</dbReference>
<dbReference type="EC" id="1.3.3.15" evidence="6"/>
<dbReference type="PANTHER" id="PTHR42923:SF3">
    <property type="entry name" value="PROTOPORPHYRINOGEN OXIDASE"/>
    <property type="match status" value="1"/>
</dbReference>
<accession>A0A4R3KQE4</accession>
<sequence>MAKVAILGAGISGLTTAWYLKKKYPGIVLDIFEKREQAGGNIRSISLGGHITELGPRGIRPKGKGKYFLELVHELGLQEQLIKANKAARKRYLYMDGKLEKLPSGPLDLFGSRLLKGAWKTLRKEFLDKVPAAQSDDETVYEFVERRFGAYFAETLADPLFTGIYAGDIRKLSARAVIPHMIESEEKYGSVLKGFLAEPAEEAEVEGSFGDLEKTPLLSIRGGMQEICDRLAEELAPNLRLETAISSLDPLLASYDKVISTLPAYVLAGMVEEPLRTCLQSVEYAPIALVALNFNEKPASPEGFGYLVASGQEQPILGCIFNDQTFPELSVNKGASFTVMIGGSRMKDFFRYSKEDFLSIARETLAVHLKSSRFRVPDASFVQVWPQAIPQYNTGYMQILEAIKKETKKGKLVVSGNFISGIAVSDCIRHAKLVASQALLAESPELK</sequence>
<dbReference type="OrthoDB" id="9774675at2"/>
<dbReference type="RefSeq" id="WP_132129622.1">
    <property type="nucleotide sequence ID" value="NZ_CP042432.1"/>
</dbReference>
<keyword evidence="6" id="KW-0963">Cytoplasm</keyword>
<keyword evidence="5 6" id="KW-0350">Heme biosynthesis</keyword>
<organism evidence="8 9">
    <name type="scientific">Anseongella ginsenosidimutans</name>
    <dbReference type="NCBI Taxonomy" id="496056"/>
    <lineage>
        <taxon>Bacteria</taxon>
        <taxon>Pseudomonadati</taxon>
        <taxon>Bacteroidota</taxon>
        <taxon>Sphingobacteriia</taxon>
        <taxon>Sphingobacteriales</taxon>
        <taxon>Sphingobacteriaceae</taxon>
        <taxon>Anseongella</taxon>
    </lineage>
</organism>
<dbReference type="AlphaFoldDB" id="A0A4R3KQE4"/>
<dbReference type="NCBIfam" id="TIGR00562">
    <property type="entry name" value="proto_IX_ox"/>
    <property type="match status" value="1"/>
</dbReference>